<gene>
    <name evidence="1" type="ORF">GA0061102_1009113</name>
</gene>
<proteinExistence type="predicted"/>
<evidence type="ECO:0000313" key="1">
    <source>
        <dbReference type="EMBL" id="SCB23749.1"/>
    </source>
</evidence>
<keyword evidence="2" id="KW-1185">Reference proteome</keyword>
<dbReference type="STRING" id="411945.GA0061102_1009113"/>
<name>A0A1C3V7X8_9HYPH</name>
<protein>
    <submittedName>
        <fullName evidence="1">Putative transposase</fullName>
    </submittedName>
</protein>
<dbReference type="Proteomes" id="UP000199435">
    <property type="component" value="Unassembled WGS sequence"/>
</dbReference>
<dbReference type="AlphaFoldDB" id="A0A1C3V7X8"/>
<sequence length="54" mass="6214">MPFERGIAVSYETVRCWTKKFRPEYASRLLRKTPSSSAVWHLDEVVATIGGTER</sequence>
<reference evidence="2" key="1">
    <citation type="submission" date="2016-08" db="EMBL/GenBank/DDBJ databases">
        <authorList>
            <person name="Varghese N."/>
            <person name="Submissions Spin"/>
        </authorList>
    </citation>
    <scope>NUCLEOTIDE SEQUENCE [LARGE SCALE GENOMIC DNA]</scope>
    <source>
        <strain evidence="2">HAMBI 2971</strain>
    </source>
</reference>
<evidence type="ECO:0000313" key="2">
    <source>
        <dbReference type="Proteomes" id="UP000199435"/>
    </source>
</evidence>
<dbReference type="EMBL" id="FMAH01000009">
    <property type="protein sequence ID" value="SCB23749.1"/>
    <property type="molecule type" value="Genomic_DNA"/>
</dbReference>
<organism evidence="1 2">
    <name type="scientific">Rhizobium miluonense</name>
    <dbReference type="NCBI Taxonomy" id="411945"/>
    <lineage>
        <taxon>Bacteria</taxon>
        <taxon>Pseudomonadati</taxon>
        <taxon>Pseudomonadota</taxon>
        <taxon>Alphaproteobacteria</taxon>
        <taxon>Hyphomicrobiales</taxon>
        <taxon>Rhizobiaceae</taxon>
        <taxon>Rhizobium/Agrobacterium group</taxon>
        <taxon>Rhizobium</taxon>
    </lineage>
</organism>
<accession>A0A1C3V7X8</accession>